<dbReference type="EMBL" id="CP001965">
    <property type="protein sequence ID" value="ADE11926.1"/>
    <property type="molecule type" value="Genomic_DNA"/>
</dbReference>
<dbReference type="KEGG" id="slt:Slit_1693"/>
<organism evidence="2 3">
    <name type="scientific">Sideroxydans lithotrophicus (strain ES-1)</name>
    <dbReference type="NCBI Taxonomy" id="580332"/>
    <lineage>
        <taxon>Bacteria</taxon>
        <taxon>Pseudomonadati</taxon>
        <taxon>Pseudomonadota</taxon>
        <taxon>Betaproteobacteria</taxon>
        <taxon>Nitrosomonadales</taxon>
        <taxon>Gallionellaceae</taxon>
        <taxon>Sideroxydans</taxon>
    </lineage>
</organism>
<dbReference type="PANTHER" id="PTHR45288">
    <property type="entry name" value="THIOREDOXIN FAMILY PROTEIN"/>
    <property type="match status" value="1"/>
</dbReference>
<gene>
    <name evidence="2" type="ordered locus">Slit_1693</name>
</gene>
<dbReference type="Gene3D" id="3.40.30.10">
    <property type="entry name" value="Glutaredoxin"/>
    <property type="match status" value="1"/>
</dbReference>
<keyword evidence="3" id="KW-1185">Reference proteome</keyword>
<protein>
    <submittedName>
        <fullName evidence="2">Glutaredoxin</fullName>
    </submittedName>
</protein>
<feature type="domain" description="GST N-terminal" evidence="1">
    <location>
        <begin position="52"/>
        <end position="128"/>
    </location>
</feature>
<evidence type="ECO:0000313" key="3">
    <source>
        <dbReference type="Proteomes" id="UP000001625"/>
    </source>
</evidence>
<reference evidence="2 3" key="1">
    <citation type="submission" date="2010-03" db="EMBL/GenBank/DDBJ databases">
        <title>Complete sequence of Sideroxydans lithotrophicus ES-1.</title>
        <authorList>
            <consortium name="US DOE Joint Genome Institute"/>
            <person name="Lucas S."/>
            <person name="Copeland A."/>
            <person name="Lapidus A."/>
            <person name="Cheng J.-F."/>
            <person name="Bruce D."/>
            <person name="Goodwin L."/>
            <person name="Pitluck S."/>
            <person name="Munk A.C."/>
            <person name="Detter J.C."/>
            <person name="Han C."/>
            <person name="Tapia R."/>
            <person name="Larimer F."/>
            <person name="Land M."/>
            <person name="Hauser L."/>
            <person name="Kyrpides N."/>
            <person name="Ivanova N."/>
            <person name="Emerson D."/>
            <person name="Woyke T."/>
        </authorList>
    </citation>
    <scope>NUCLEOTIDE SEQUENCE [LARGE SCALE GENOMIC DNA]</scope>
    <source>
        <strain evidence="2 3">ES-1</strain>
    </source>
</reference>
<dbReference type="STRING" id="580332.Slit_1693"/>
<dbReference type="AlphaFoldDB" id="D5CSJ0"/>
<dbReference type="InterPro" id="IPR036249">
    <property type="entry name" value="Thioredoxin-like_sf"/>
</dbReference>
<evidence type="ECO:0000313" key="2">
    <source>
        <dbReference type="EMBL" id="ADE11926.1"/>
    </source>
</evidence>
<evidence type="ECO:0000259" key="1">
    <source>
        <dbReference type="Pfam" id="PF13417"/>
    </source>
</evidence>
<name>D5CSJ0_SIDLE</name>
<proteinExistence type="predicted"/>
<sequence length="129" mass="15449">MIRTMVRMFFRTLRWILMPFMLLWAKLATPKGLVRSADEQHKTDLECERMVLYHFQTCPFCIKVRHEMARLSLPIKLLNAQHDPLRREELQQGGGKIQTPCLRITDDQGNVQWMYESNDIIKYLQHRFS</sequence>
<dbReference type="RefSeq" id="WP_013029824.1">
    <property type="nucleotide sequence ID" value="NC_013959.1"/>
</dbReference>
<dbReference type="SUPFAM" id="SSF52833">
    <property type="entry name" value="Thioredoxin-like"/>
    <property type="match status" value="1"/>
</dbReference>
<dbReference type="PANTHER" id="PTHR45288:SF2">
    <property type="entry name" value="THIOREDOXIN FAMILY PROTEIN"/>
    <property type="match status" value="1"/>
</dbReference>
<dbReference type="PROSITE" id="PS51354">
    <property type="entry name" value="GLUTAREDOXIN_2"/>
    <property type="match status" value="1"/>
</dbReference>
<dbReference type="Proteomes" id="UP000001625">
    <property type="component" value="Chromosome"/>
</dbReference>
<dbReference type="Pfam" id="PF13417">
    <property type="entry name" value="GST_N_3"/>
    <property type="match status" value="1"/>
</dbReference>
<dbReference type="eggNOG" id="COG0695">
    <property type="taxonomic scope" value="Bacteria"/>
</dbReference>
<dbReference type="HOGENOM" id="CLU_026126_8_0_4"/>
<dbReference type="InterPro" id="IPR004045">
    <property type="entry name" value="Glutathione_S-Trfase_N"/>
</dbReference>
<accession>D5CSJ0</accession>